<feature type="domain" description="EGF-like" evidence="3">
    <location>
        <begin position="115"/>
        <end position="148"/>
    </location>
</feature>
<organism evidence="4 5">
    <name type="scientific">Apolygus lucorum</name>
    <name type="common">Small green plant bug</name>
    <name type="synonym">Lygocoris lucorum</name>
    <dbReference type="NCBI Taxonomy" id="248454"/>
    <lineage>
        <taxon>Eukaryota</taxon>
        <taxon>Metazoa</taxon>
        <taxon>Ecdysozoa</taxon>
        <taxon>Arthropoda</taxon>
        <taxon>Hexapoda</taxon>
        <taxon>Insecta</taxon>
        <taxon>Pterygota</taxon>
        <taxon>Neoptera</taxon>
        <taxon>Paraneoptera</taxon>
        <taxon>Hemiptera</taxon>
        <taxon>Heteroptera</taxon>
        <taxon>Panheteroptera</taxon>
        <taxon>Cimicomorpha</taxon>
        <taxon>Miridae</taxon>
        <taxon>Mirini</taxon>
        <taxon>Apolygus</taxon>
    </lineage>
</organism>
<evidence type="ECO:0000259" key="3">
    <source>
        <dbReference type="SMART" id="SM00181"/>
    </source>
</evidence>
<dbReference type="Gene3D" id="2.10.25.10">
    <property type="entry name" value="Laminin"/>
    <property type="match status" value="10"/>
</dbReference>
<feature type="domain" description="EGF-like" evidence="3">
    <location>
        <begin position="220"/>
        <end position="253"/>
    </location>
</feature>
<sequence length="691" mass="75975">MKILLLFAVGISILCIADAQHADCRKIGKSSYNAITSVTCDDDDCPNSGMKEVLITKCCDGYKRNGDDVCEPECNPRCIRGTCVISEKFGNGKPKCQCERGYQFQKGSDYHCVPVCPQGCGKYSTCTMPGRCECHSGYEENRETNTCEPICDPECIKGTCSSPGKCTCVEGYALKRGTNHDCEPRCEQKCINGTCSAPDTCQCNAGYTPQDGENSICVPHCPGGCRNGDCNEPFLCECHDGYEKYEIRASVCHPICENGCLRGTCVGPNLCKCGPRYVLRDETVPYTCVPDCGEGCVNSECIAPDVCSCHEGFYKDNEEDKICHPHCTSGCPHGQCVDQQTCDCQQGYVQSQDKSTCLPYCSKECLYGSCIGEDRCVCNIGFTQSVDLWNVCVPKCSSCDNGECTAPDECTCNDDYIYDYNSKKCEPLCKKECIRGFCKEPNVCGCDAGTVKSGPFHCTPTCKTHSDDKNCYFAYSSPIAQSDYSLNVKDSSLMLSTNHPVVHHLPCVHHTDTPHSTVVNYTCFTHPRHGEVSAEIVCSISSDTTQIPSVFETVRPVQEISTVHLIILHRNTSELCPARICSTSNRKFHINRLSHLSMCFEEKIVEAGVPVHNFALYSILALVLISAVVAVSAKCFLSGKLSSKNNANNISRDLLIEEEPEEAEQGVPSALYSDISDRRRVWNFIDFYISS</sequence>
<dbReference type="InterPro" id="IPR009030">
    <property type="entry name" value="Growth_fac_rcpt_cys_sf"/>
</dbReference>
<reference evidence="4" key="1">
    <citation type="journal article" date="2021" name="Mol. Ecol. Resour.">
        <title>Apolygus lucorum genome provides insights into omnivorousness and mesophyll feeding.</title>
        <authorList>
            <person name="Liu Y."/>
            <person name="Liu H."/>
            <person name="Wang H."/>
            <person name="Huang T."/>
            <person name="Liu B."/>
            <person name="Yang B."/>
            <person name="Yin L."/>
            <person name="Li B."/>
            <person name="Zhang Y."/>
            <person name="Zhang S."/>
            <person name="Jiang F."/>
            <person name="Zhang X."/>
            <person name="Ren Y."/>
            <person name="Wang B."/>
            <person name="Wang S."/>
            <person name="Lu Y."/>
            <person name="Wu K."/>
            <person name="Fan W."/>
            <person name="Wang G."/>
        </authorList>
    </citation>
    <scope>NUCLEOTIDE SEQUENCE</scope>
    <source>
        <strain evidence="4">12Hb</strain>
    </source>
</reference>
<dbReference type="EMBL" id="WIXP02000003">
    <property type="protein sequence ID" value="KAF6213155.1"/>
    <property type="molecule type" value="Genomic_DNA"/>
</dbReference>
<dbReference type="OrthoDB" id="6630749at2759"/>
<feature type="domain" description="EGF-like" evidence="3">
    <location>
        <begin position="73"/>
        <end position="113"/>
    </location>
</feature>
<feature type="domain" description="EGF-like" evidence="3">
    <location>
        <begin position="150"/>
        <end position="183"/>
    </location>
</feature>
<keyword evidence="5" id="KW-1185">Reference proteome</keyword>
<feature type="chain" id="PRO_5035788089" description="EGF-like domain-containing protein" evidence="2">
    <location>
        <begin position="20"/>
        <end position="691"/>
    </location>
</feature>
<comment type="caution">
    <text evidence="4">The sequence shown here is derived from an EMBL/GenBank/DDBJ whole genome shotgun (WGS) entry which is preliminary data.</text>
</comment>
<gene>
    <name evidence="4" type="ORF">GE061_010870</name>
</gene>
<protein>
    <recommendedName>
        <fullName evidence="3">EGF-like domain-containing protein</fullName>
    </recommendedName>
</protein>
<dbReference type="Pfam" id="PF02363">
    <property type="entry name" value="C_tripleX"/>
    <property type="match status" value="12"/>
</dbReference>
<dbReference type="AlphaFoldDB" id="A0A8S9XZY3"/>
<keyword evidence="1" id="KW-0812">Transmembrane</keyword>
<feature type="signal peptide" evidence="2">
    <location>
        <begin position="1"/>
        <end position="19"/>
    </location>
</feature>
<evidence type="ECO:0000313" key="5">
    <source>
        <dbReference type="Proteomes" id="UP000466442"/>
    </source>
</evidence>
<accession>A0A8S9XZY3</accession>
<feature type="transmembrane region" description="Helical" evidence="1">
    <location>
        <begin position="614"/>
        <end position="637"/>
    </location>
</feature>
<keyword evidence="1" id="KW-1133">Transmembrane helix</keyword>
<dbReference type="PANTHER" id="PTHR24047:SF29">
    <property type="entry name" value="EATER-RELATED"/>
    <property type="match status" value="1"/>
</dbReference>
<dbReference type="InterPro" id="IPR053255">
    <property type="entry name" value="EGF-like_domain"/>
</dbReference>
<evidence type="ECO:0000313" key="4">
    <source>
        <dbReference type="EMBL" id="KAF6213155.1"/>
    </source>
</evidence>
<feature type="domain" description="EGF-like" evidence="3">
    <location>
        <begin position="291"/>
        <end position="324"/>
    </location>
</feature>
<evidence type="ECO:0000256" key="1">
    <source>
        <dbReference type="SAM" id="Phobius"/>
    </source>
</evidence>
<dbReference type="SUPFAM" id="SSF57184">
    <property type="entry name" value="Growth factor receptor domain"/>
    <property type="match status" value="1"/>
</dbReference>
<dbReference type="SMART" id="SM00181">
    <property type="entry name" value="EGF"/>
    <property type="match status" value="11"/>
</dbReference>
<dbReference type="InterPro" id="IPR003341">
    <property type="entry name" value="Cys_rich_tripleX"/>
</dbReference>
<feature type="domain" description="EGF-like" evidence="3">
    <location>
        <begin position="428"/>
        <end position="459"/>
    </location>
</feature>
<evidence type="ECO:0000256" key="2">
    <source>
        <dbReference type="SAM" id="SignalP"/>
    </source>
</evidence>
<keyword evidence="2" id="KW-0732">Signal</keyword>
<feature type="domain" description="EGF-like" evidence="3">
    <location>
        <begin position="255"/>
        <end position="289"/>
    </location>
</feature>
<proteinExistence type="predicted"/>
<feature type="domain" description="EGF-like" evidence="3">
    <location>
        <begin position="360"/>
        <end position="393"/>
    </location>
</feature>
<dbReference type="Proteomes" id="UP000466442">
    <property type="component" value="Unassembled WGS sequence"/>
</dbReference>
<feature type="domain" description="EGF-like" evidence="3">
    <location>
        <begin position="326"/>
        <end position="358"/>
    </location>
</feature>
<keyword evidence="1" id="KW-0472">Membrane</keyword>
<feature type="domain" description="EGF-like" evidence="3">
    <location>
        <begin position="395"/>
        <end position="426"/>
    </location>
</feature>
<dbReference type="InterPro" id="IPR000742">
    <property type="entry name" value="EGF"/>
</dbReference>
<name>A0A8S9XZY3_APOLU</name>
<feature type="domain" description="EGF-like" evidence="3">
    <location>
        <begin position="185"/>
        <end position="218"/>
    </location>
</feature>
<dbReference type="PANTHER" id="PTHR24047">
    <property type="entry name" value="FI01909P-RELATED"/>
    <property type="match status" value="1"/>
</dbReference>